<evidence type="ECO:0000313" key="6">
    <source>
        <dbReference type="EMBL" id="GJD93995.1"/>
    </source>
</evidence>
<keyword evidence="4" id="KW-1133">Transmembrane helix</keyword>
<name>A0ABQ4RTA7_9HYPH</name>
<keyword evidence="7" id="KW-1185">Reference proteome</keyword>
<comment type="similarity">
    <text evidence="1">Belongs to the glycosyltransferase 2 family.</text>
</comment>
<evidence type="ECO:0000256" key="2">
    <source>
        <dbReference type="ARBA" id="ARBA00022676"/>
    </source>
</evidence>
<dbReference type="Gene3D" id="3.90.550.10">
    <property type="entry name" value="Spore Coat Polysaccharide Biosynthesis Protein SpsA, Chain A"/>
    <property type="match status" value="1"/>
</dbReference>
<evidence type="ECO:0000313" key="7">
    <source>
        <dbReference type="Proteomes" id="UP001055125"/>
    </source>
</evidence>
<dbReference type="InterPro" id="IPR001173">
    <property type="entry name" value="Glyco_trans_2-like"/>
</dbReference>
<dbReference type="RefSeq" id="WP_238243185.1">
    <property type="nucleotide sequence ID" value="NZ_BPQP01000017.1"/>
</dbReference>
<dbReference type="Proteomes" id="UP001055125">
    <property type="component" value="Unassembled WGS sequence"/>
</dbReference>
<feature type="transmembrane region" description="Helical" evidence="4">
    <location>
        <begin position="352"/>
        <end position="385"/>
    </location>
</feature>
<accession>A0ABQ4RTA7</accession>
<evidence type="ECO:0000256" key="4">
    <source>
        <dbReference type="SAM" id="Phobius"/>
    </source>
</evidence>
<dbReference type="CDD" id="cd06423">
    <property type="entry name" value="CESA_like"/>
    <property type="match status" value="1"/>
</dbReference>
<keyword evidence="3" id="KW-0808">Transferase</keyword>
<keyword evidence="4" id="KW-0472">Membrane</keyword>
<reference evidence="6" key="2">
    <citation type="submission" date="2021-08" db="EMBL/GenBank/DDBJ databases">
        <authorList>
            <person name="Tani A."/>
            <person name="Ola A."/>
            <person name="Ogura Y."/>
            <person name="Katsura K."/>
            <person name="Hayashi T."/>
        </authorList>
    </citation>
    <scope>NUCLEOTIDE SEQUENCE</scope>
    <source>
        <strain evidence="6">DSM 19015</strain>
    </source>
</reference>
<evidence type="ECO:0000259" key="5">
    <source>
        <dbReference type="Pfam" id="PF00535"/>
    </source>
</evidence>
<dbReference type="InterPro" id="IPR029044">
    <property type="entry name" value="Nucleotide-diphossugar_trans"/>
</dbReference>
<feature type="domain" description="Glycosyltransferase 2-like" evidence="5">
    <location>
        <begin position="67"/>
        <end position="110"/>
    </location>
</feature>
<dbReference type="PANTHER" id="PTHR43630:SF1">
    <property type="entry name" value="POLY-BETA-1,6-N-ACETYL-D-GLUCOSAMINE SYNTHASE"/>
    <property type="match status" value="1"/>
</dbReference>
<comment type="caution">
    <text evidence="6">The sequence shown here is derived from an EMBL/GenBank/DDBJ whole genome shotgun (WGS) entry which is preliminary data.</text>
</comment>
<keyword evidence="4" id="KW-0812">Transmembrane</keyword>
<evidence type="ECO:0000256" key="3">
    <source>
        <dbReference type="ARBA" id="ARBA00022679"/>
    </source>
</evidence>
<dbReference type="SUPFAM" id="SSF53448">
    <property type="entry name" value="Nucleotide-diphospho-sugar transferases"/>
    <property type="match status" value="1"/>
</dbReference>
<dbReference type="PANTHER" id="PTHR43630">
    <property type="entry name" value="POLY-BETA-1,6-N-ACETYL-D-GLUCOSAMINE SYNTHASE"/>
    <property type="match status" value="1"/>
</dbReference>
<dbReference type="Pfam" id="PF13641">
    <property type="entry name" value="Glyco_tranf_2_3"/>
    <property type="match status" value="1"/>
</dbReference>
<feature type="transmembrane region" description="Helical" evidence="4">
    <location>
        <begin position="16"/>
        <end position="40"/>
    </location>
</feature>
<keyword evidence="2" id="KW-0328">Glycosyltransferase</keyword>
<proteinExistence type="inferred from homology"/>
<sequence length="474" mass="53039">MIMPSPEIIVASTLDTVLFIVIATGLAQNGLYVLQLVLAMQELATQRPEKRAGLLWRRYADISPPISLLVPAYNEELSIVDSLSSMLALNYPDFEVIAVNDGSTDGTLQAMIDGFGLKPVIRHYSEAVPHQPLRCVYGSPQYPKLVVVDKANGGKSDALNAGITLSRFPIFCAVDADSILESDALLRAAQPFIDDPVRTVAVGGTIRIANGCRIERGRVLSFGLPRSLLGLFQTVEYLRAFLMARLAWSRMRTLTIISGAFGLFKRQTAIAVGGYSHGTVGEDMELVVKIHRYMRDRRQDYRITFVPEPVCWTEAPESWRVLGRQRSRWQRGALETFFRHGDMLFRPKYGRIGVVGFGHVLIVDVLGPPIEVLGYLLVPMLWFLGLLSVDYLLAFLALTFVFGIFVSVASLILEEIELQRVPRISDLALLTLVAVVENFGYRQISNLWRLRGLWQYLRGHQGWGVMSRVGFRHT</sequence>
<protein>
    <recommendedName>
        <fullName evidence="5">Glycosyltransferase 2-like domain-containing protein</fullName>
    </recommendedName>
</protein>
<dbReference type="EMBL" id="BPQP01000017">
    <property type="protein sequence ID" value="GJD93995.1"/>
    <property type="molecule type" value="Genomic_DNA"/>
</dbReference>
<reference evidence="6" key="1">
    <citation type="journal article" date="2021" name="Front. Microbiol.">
        <title>Comprehensive Comparative Genomics and Phenotyping of Methylobacterium Species.</title>
        <authorList>
            <person name="Alessa O."/>
            <person name="Ogura Y."/>
            <person name="Fujitani Y."/>
            <person name="Takami H."/>
            <person name="Hayashi T."/>
            <person name="Sahin N."/>
            <person name="Tani A."/>
        </authorList>
    </citation>
    <scope>NUCLEOTIDE SEQUENCE</scope>
    <source>
        <strain evidence="6">DSM 19015</strain>
    </source>
</reference>
<feature type="transmembrane region" description="Helical" evidence="4">
    <location>
        <begin position="391"/>
        <end position="413"/>
    </location>
</feature>
<dbReference type="Pfam" id="PF00535">
    <property type="entry name" value="Glycos_transf_2"/>
    <property type="match status" value="1"/>
</dbReference>
<gene>
    <name evidence="6" type="ORF">OCOJLMKI_1193</name>
</gene>
<organism evidence="6 7">
    <name type="scientific">Methylobacterium iners</name>
    <dbReference type="NCBI Taxonomy" id="418707"/>
    <lineage>
        <taxon>Bacteria</taxon>
        <taxon>Pseudomonadati</taxon>
        <taxon>Pseudomonadota</taxon>
        <taxon>Alphaproteobacteria</taxon>
        <taxon>Hyphomicrobiales</taxon>
        <taxon>Methylobacteriaceae</taxon>
        <taxon>Methylobacterium</taxon>
    </lineage>
</organism>
<evidence type="ECO:0000256" key="1">
    <source>
        <dbReference type="ARBA" id="ARBA00006739"/>
    </source>
</evidence>